<dbReference type="Proteomes" id="UP001418637">
    <property type="component" value="Unassembled WGS sequence"/>
</dbReference>
<sequence length="205" mass="22606">MTNPKDVSGETSPDTEIKKTKPASAKDGKVEAGTLTAETGKASGHFTAQPNMTFNQQVSLNSDDGQEADLSDPMARLSEIVSQVQVEPEKTLDSTVAAPEVVAGDRTAAPAPQVAEKPAKKSFWEKRKEKKLANKALQDSFKHRTAKEKRWLRRRRRVWFEELLGWIFVPLILIGIYYAALGIIALMGTTPEALISGFKLILSHF</sequence>
<evidence type="ECO:0000256" key="2">
    <source>
        <dbReference type="SAM" id="Phobius"/>
    </source>
</evidence>
<evidence type="ECO:0000313" key="4">
    <source>
        <dbReference type="Proteomes" id="UP001418637"/>
    </source>
</evidence>
<keyword evidence="2" id="KW-0812">Transmembrane</keyword>
<feature type="compositionally biased region" description="Polar residues" evidence="1">
    <location>
        <begin position="1"/>
        <end position="14"/>
    </location>
</feature>
<keyword evidence="4" id="KW-1185">Reference proteome</keyword>
<gene>
    <name evidence="3" type="ORF">WJT86_06620</name>
</gene>
<feature type="transmembrane region" description="Helical" evidence="2">
    <location>
        <begin position="163"/>
        <end position="187"/>
    </location>
</feature>
<dbReference type="EMBL" id="JBBYXI010000002">
    <property type="protein sequence ID" value="MEN3930734.1"/>
    <property type="molecule type" value="Genomic_DNA"/>
</dbReference>
<evidence type="ECO:0000256" key="1">
    <source>
        <dbReference type="SAM" id="MobiDB-lite"/>
    </source>
</evidence>
<evidence type="ECO:0000313" key="3">
    <source>
        <dbReference type="EMBL" id="MEN3930734.1"/>
    </source>
</evidence>
<protein>
    <submittedName>
        <fullName evidence="3">Uncharacterized protein</fullName>
    </submittedName>
</protein>
<keyword evidence="2" id="KW-1133">Transmembrane helix</keyword>
<comment type="caution">
    <text evidence="3">The sequence shown here is derived from an EMBL/GenBank/DDBJ whole genome shotgun (WGS) entry which is preliminary data.</text>
</comment>
<feature type="compositionally biased region" description="Basic and acidic residues" evidence="1">
    <location>
        <begin position="15"/>
        <end position="30"/>
    </location>
</feature>
<name>A0ABV0BIK3_9HYPH</name>
<proteinExistence type="predicted"/>
<feature type="region of interest" description="Disordered" evidence="1">
    <location>
        <begin position="1"/>
        <end position="33"/>
    </location>
</feature>
<dbReference type="RefSeq" id="WP_346336742.1">
    <property type="nucleotide sequence ID" value="NZ_JBBYXI010000002.1"/>
</dbReference>
<keyword evidence="2" id="KW-0472">Membrane</keyword>
<reference evidence="3 4" key="1">
    <citation type="submission" date="2024-04" db="EMBL/GenBank/DDBJ databases">
        <title>A novel species isolated from cricket.</title>
        <authorList>
            <person name="Wang H.-C."/>
        </authorList>
    </citation>
    <scope>NUCLEOTIDE SEQUENCE [LARGE SCALE GENOMIC DNA]</scope>
    <source>
        <strain evidence="3 4">WL0021</strain>
    </source>
</reference>
<accession>A0ABV0BIK3</accession>
<organism evidence="3 4">
    <name type="scientific">Hohaiivirga grylli</name>
    <dbReference type="NCBI Taxonomy" id="3133970"/>
    <lineage>
        <taxon>Bacteria</taxon>
        <taxon>Pseudomonadati</taxon>
        <taxon>Pseudomonadota</taxon>
        <taxon>Alphaproteobacteria</taxon>
        <taxon>Hyphomicrobiales</taxon>
        <taxon>Methylobacteriaceae</taxon>
        <taxon>Hohaiivirga</taxon>
    </lineage>
</organism>